<evidence type="ECO:0000256" key="9">
    <source>
        <dbReference type="ARBA" id="ARBA00023065"/>
    </source>
</evidence>
<feature type="transmembrane region" description="Helical" evidence="14">
    <location>
        <begin position="435"/>
        <end position="457"/>
    </location>
</feature>
<feature type="transmembrane region" description="Helical" evidence="14">
    <location>
        <begin position="154"/>
        <end position="172"/>
    </location>
</feature>
<evidence type="ECO:0000313" key="15">
    <source>
        <dbReference type="EMBL" id="MBM7632915.1"/>
    </source>
</evidence>
<comment type="subcellular location">
    <subcellularLocation>
        <location evidence="1">Cell membrane</location>
        <topology evidence="1">Multi-pass membrane protein</topology>
    </subcellularLocation>
</comment>
<dbReference type="InterPro" id="IPR050277">
    <property type="entry name" value="Sodium:Solute_Symporter"/>
</dbReference>
<dbReference type="PROSITE" id="PS50283">
    <property type="entry name" value="NA_SOLUT_SYMP_3"/>
    <property type="match status" value="1"/>
</dbReference>
<gene>
    <name evidence="15" type="ORF">JOD17_002009</name>
</gene>
<comment type="similarity">
    <text evidence="2 13">Belongs to the sodium:solute symporter (SSF) (TC 2.A.21) family.</text>
</comment>
<keyword evidence="10 14" id="KW-0472">Membrane</keyword>
<comment type="catalytic activity">
    <reaction evidence="12">
        <text>L-proline(in) + Na(+)(in) = L-proline(out) + Na(+)(out)</text>
        <dbReference type="Rhea" id="RHEA:28967"/>
        <dbReference type="ChEBI" id="CHEBI:29101"/>
        <dbReference type="ChEBI" id="CHEBI:60039"/>
    </reaction>
</comment>
<evidence type="ECO:0000256" key="3">
    <source>
        <dbReference type="ARBA" id="ARBA00022448"/>
    </source>
</evidence>
<evidence type="ECO:0000256" key="4">
    <source>
        <dbReference type="ARBA" id="ARBA00022475"/>
    </source>
</evidence>
<dbReference type="InterPro" id="IPR001734">
    <property type="entry name" value="Na/solute_symporter"/>
</dbReference>
<dbReference type="Gene3D" id="1.20.1730.10">
    <property type="entry name" value="Sodium/glucose cotransporter"/>
    <property type="match status" value="1"/>
</dbReference>
<protein>
    <submittedName>
        <fullName evidence="15">SSS family solute:Na+ symporter</fullName>
    </submittedName>
</protein>
<dbReference type="PANTHER" id="PTHR48086">
    <property type="entry name" value="SODIUM/PROLINE SYMPORTER-RELATED"/>
    <property type="match status" value="1"/>
</dbReference>
<evidence type="ECO:0000256" key="1">
    <source>
        <dbReference type="ARBA" id="ARBA00004651"/>
    </source>
</evidence>
<evidence type="ECO:0000256" key="10">
    <source>
        <dbReference type="ARBA" id="ARBA00023136"/>
    </source>
</evidence>
<evidence type="ECO:0000256" key="12">
    <source>
        <dbReference type="ARBA" id="ARBA00033708"/>
    </source>
</evidence>
<keyword evidence="8" id="KW-0915">Sodium</keyword>
<reference evidence="15 16" key="1">
    <citation type="submission" date="2021-01" db="EMBL/GenBank/DDBJ databases">
        <title>Genomic Encyclopedia of Type Strains, Phase IV (KMG-IV): sequencing the most valuable type-strain genomes for metagenomic binning, comparative biology and taxonomic classification.</title>
        <authorList>
            <person name="Goeker M."/>
        </authorList>
    </citation>
    <scope>NUCLEOTIDE SEQUENCE [LARGE SCALE GENOMIC DNA]</scope>
    <source>
        <strain evidence="15 16">DSM 25540</strain>
    </source>
</reference>
<feature type="transmembrane region" description="Helical" evidence="14">
    <location>
        <begin position="246"/>
        <end position="264"/>
    </location>
</feature>
<evidence type="ECO:0000256" key="13">
    <source>
        <dbReference type="RuleBase" id="RU362091"/>
    </source>
</evidence>
<dbReference type="EMBL" id="JAFBEC010000005">
    <property type="protein sequence ID" value="MBM7632915.1"/>
    <property type="molecule type" value="Genomic_DNA"/>
</dbReference>
<evidence type="ECO:0000256" key="2">
    <source>
        <dbReference type="ARBA" id="ARBA00006434"/>
    </source>
</evidence>
<feature type="transmembrane region" description="Helical" evidence="14">
    <location>
        <begin position="6"/>
        <end position="24"/>
    </location>
</feature>
<dbReference type="PANTHER" id="PTHR48086:SF3">
    <property type="entry name" value="SODIUM_PROLINE SYMPORTER"/>
    <property type="match status" value="1"/>
</dbReference>
<feature type="transmembrane region" description="Helical" evidence="14">
    <location>
        <begin position="184"/>
        <end position="203"/>
    </location>
</feature>
<accession>A0ABS2PBV7</accession>
<dbReference type="NCBIfam" id="TIGR00813">
    <property type="entry name" value="sss"/>
    <property type="match status" value="1"/>
</dbReference>
<evidence type="ECO:0000256" key="5">
    <source>
        <dbReference type="ARBA" id="ARBA00022692"/>
    </source>
</evidence>
<evidence type="ECO:0000256" key="14">
    <source>
        <dbReference type="SAM" id="Phobius"/>
    </source>
</evidence>
<feature type="transmembrane region" description="Helical" evidence="14">
    <location>
        <begin position="518"/>
        <end position="537"/>
    </location>
</feature>
<feature type="transmembrane region" description="Helical" evidence="14">
    <location>
        <begin position="45"/>
        <end position="64"/>
    </location>
</feature>
<dbReference type="Proteomes" id="UP000741863">
    <property type="component" value="Unassembled WGS sequence"/>
</dbReference>
<dbReference type="CDD" id="cd10322">
    <property type="entry name" value="SLC5sbd"/>
    <property type="match status" value="1"/>
</dbReference>
<evidence type="ECO:0000256" key="8">
    <source>
        <dbReference type="ARBA" id="ARBA00023053"/>
    </source>
</evidence>
<feature type="transmembrane region" description="Helical" evidence="14">
    <location>
        <begin position="76"/>
        <end position="97"/>
    </location>
</feature>
<evidence type="ECO:0000256" key="11">
    <source>
        <dbReference type="ARBA" id="ARBA00023201"/>
    </source>
</evidence>
<keyword evidence="5 14" id="KW-0812">Transmembrane</keyword>
<feature type="transmembrane region" description="Helical" evidence="14">
    <location>
        <begin position="123"/>
        <end position="148"/>
    </location>
</feature>
<keyword evidence="3" id="KW-0813">Transport</keyword>
<evidence type="ECO:0000256" key="7">
    <source>
        <dbReference type="ARBA" id="ARBA00022989"/>
    </source>
</evidence>
<keyword evidence="7 14" id="KW-1133">Transmembrane helix</keyword>
<comment type="caution">
    <text evidence="15">The sequence shown here is derived from an EMBL/GenBank/DDBJ whole genome shotgun (WGS) entry which is preliminary data.</text>
</comment>
<feature type="transmembrane region" description="Helical" evidence="14">
    <location>
        <begin position="557"/>
        <end position="579"/>
    </location>
</feature>
<feature type="transmembrane region" description="Helical" evidence="14">
    <location>
        <begin position="379"/>
        <end position="398"/>
    </location>
</feature>
<dbReference type="Pfam" id="PF00474">
    <property type="entry name" value="SSF"/>
    <property type="match status" value="1"/>
</dbReference>
<feature type="transmembrane region" description="Helical" evidence="14">
    <location>
        <begin position="330"/>
        <end position="359"/>
    </location>
</feature>
<keyword evidence="6" id="KW-0769">Symport</keyword>
<proteinExistence type="inferred from homology"/>
<feature type="transmembrane region" description="Helical" evidence="14">
    <location>
        <begin position="469"/>
        <end position="489"/>
    </location>
</feature>
<feature type="transmembrane region" description="Helical" evidence="14">
    <location>
        <begin position="285"/>
        <end position="310"/>
    </location>
</feature>
<evidence type="ECO:0000313" key="16">
    <source>
        <dbReference type="Proteomes" id="UP000741863"/>
    </source>
</evidence>
<keyword evidence="11" id="KW-0739">Sodium transport</keyword>
<sequence length="589" mass="63671">MSAEILVILLVAAIYFGGLLYVGFKLSKTMHSLDDYILGGRNLPWFVLTLTFAATVANTATVMGQPGFAYSSGFTYVFWAALSATTIGIILLSRFGARLRAMNLTTISDLATARFGNSRRVEVLMSVWQVSWGIFIIGMSLFGVSLIIEVITGISWAYSIGPIAIVTILYTMTGGLKAVVLTDALQMLIIVLGITALFLMLTFQHGFFTNFMSDYVGGDGFTLSSTAEELTLFPGFTDLFTLPPEMTLFALIAYIIATSFWIPVDLGFVQRSLAAKSVKDSRSGVYSFFALDWFNAWILVLIGAYGAVLLPGLVNTDEVVIRLVQDTLPLIGAALVVTAVAAAAMSTISTYLNAGSGIIVHNILKKIKPAMTDRQQLKYTRVFTAVIGIVAIGFGPFISSNGIVIAAVGIQIILISTIVPLVFLALYWKKMTEKAAFWGCLITSTATIGMIIQVGGVWEAFAGSGFLDIPVILWGLLLAFTLYIGISLIDRTDGQSLMSNECKAMFANKETVDSNKDIIVLGGVWVGLFAIMLINRYSTEPTAFPPLSGPFSIVTDLIFIAISIAISIFAIYLVTKVVAHVKEEFFAKS</sequence>
<name>A0ABS2PBV7_9BACL</name>
<keyword evidence="9" id="KW-0406">Ion transport</keyword>
<keyword evidence="4" id="KW-1003">Cell membrane</keyword>
<feature type="transmembrane region" description="Helical" evidence="14">
    <location>
        <begin position="404"/>
        <end position="428"/>
    </location>
</feature>
<keyword evidence="16" id="KW-1185">Reference proteome</keyword>
<organism evidence="15 16">
    <name type="scientific">Geomicrobium sediminis</name>
    <dbReference type="NCBI Taxonomy" id="1347788"/>
    <lineage>
        <taxon>Bacteria</taxon>
        <taxon>Bacillati</taxon>
        <taxon>Bacillota</taxon>
        <taxon>Bacilli</taxon>
        <taxon>Bacillales</taxon>
        <taxon>Geomicrobium</taxon>
    </lineage>
</organism>
<dbReference type="RefSeq" id="WP_204697386.1">
    <property type="nucleotide sequence ID" value="NZ_JAFBEC010000005.1"/>
</dbReference>
<dbReference type="InterPro" id="IPR038377">
    <property type="entry name" value="Na/Glc_symporter_sf"/>
</dbReference>
<evidence type="ECO:0000256" key="6">
    <source>
        <dbReference type="ARBA" id="ARBA00022847"/>
    </source>
</evidence>